<accession>A0A8E6BC94</accession>
<dbReference type="AlphaFoldDB" id="A0A8E6BC94"/>
<gene>
    <name evidence="1" type="ORF">KIH39_11600</name>
</gene>
<evidence type="ECO:0008006" key="3">
    <source>
        <dbReference type="Google" id="ProtNLM"/>
    </source>
</evidence>
<evidence type="ECO:0000313" key="1">
    <source>
        <dbReference type="EMBL" id="QVL34518.1"/>
    </source>
</evidence>
<dbReference type="Proteomes" id="UP000676194">
    <property type="component" value="Chromosome"/>
</dbReference>
<sequence>MPDNGFRKSPRKRFSFLTSQLGKRARFSGKLAHSIQEESRDSTIRQDLVLRAQEKIAMGIYDHPSILEQAFDRMRESLETR</sequence>
<dbReference type="EMBL" id="CP074694">
    <property type="protein sequence ID" value="QVL34518.1"/>
    <property type="molecule type" value="Genomic_DNA"/>
</dbReference>
<dbReference type="RefSeq" id="WP_213499579.1">
    <property type="nucleotide sequence ID" value="NZ_CP074694.1"/>
</dbReference>
<evidence type="ECO:0000313" key="2">
    <source>
        <dbReference type="Proteomes" id="UP000676194"/>
    </source>
</evidence>
<organism evidence="1 2">
    <name type="scientific">Telmatocola sphagniphila</name>
    <dbReference type="NCBI Taxonomy" id="1123043"/>
    <lineage>
        <taxon>Bacteria</taxon>
        <taxon>Pseudomonadati</taxon>
        <taxon>Planctomycetota</taxon>
        <taxon>Planctomycetia</taxon>
        <taxon>Gemmatales</taxon>
        <taxon>Gemmataceae</taxon>
    </lineage>
</organism>
<keyword evidence="2" id="KW-1185">Reference proteome</keyword>
<dbReference type="KEGG" id="tsph:KIH39_11600"/>
<protein>
    <recommendedName>
        <fullName evidence="3">Anti-sigma-28 factor FlgM C-terminal domain-containing protein</fullName>
    </recommendedName>
</protein>
<proteinExistence type="predicted"/>
<name>A0A8E6BC94_9BACT</name>
<reference evidence="1" key="1">
    <citation type="submission" date="2021-05" db="EMBL/GenBank/DDBJ databases">
        <title>Complete genome sequence of the cellulolytic planctomycete Telmatocola sphagniphila SP2T and characterization of the first cellulase from planctomycetes.</title>
        <authorList>
            <person name="Rakitin A.L."/>
            <person name="Beletsky A.V."/>
            <person name="Naumoff D.G."/>
            <person name="Kulichevskaya I.S."/>
            <person name="Mardanov A.V."/>
            <person name="Ravin N.V."/>
            <person name="Dedysh S.N."/>
        </authorList>
    </citation>
    <scope>NUCLEOTIDE SEQUENCE</scope>
    <source>
        <strain evidence="1">SP2T</strain>
    </source>
</reference>